<sequence length="54" mass="5837">MLKSIIALVVTLFAGWVGISIGHELLGGFPEFGAVISVAVMGTFIIYFNDKKKH</sequence>
<keyword evidence="3" id="KW-1185">Reference proteome</keyword>
<feature type="transmembrane region" description="Helical" evidence="1">
    <location>
        <begin position="32"/>
        <end position="49"/>
    </location>
</feature>
<keyword evidence="1" id="KW-1133">Transmembrane helix</keyword>
<proteinExistence type="predicted"/>
<evidence type="ECO:0000313" key="3">
    <source>
        <dbReference type="Proteomes" id="UP000611629"/>
    </source>
</evidence>
<dbReference type="Proteomes" id="UP000611629">
    <property type="component" value="Unassembled WGS sequence"/>
</dbReference>
<dbReference type="AlphaFoldDB" id="A0A974GWY9"/>
<name>A0A974GWY9_SEDHY</name>
<evidence type="ECO:0000256" key="1">
    <source>
        <dbReference type="SAM" id="Phobius"/>
    </source>
</evidence>
<reference evidence="2" key="1">
    <citation type="submission" date="2020-07" db="EMBL/GenBank/DDBJ databases">
        <title>Genomic analysis of a strain of Sedimentibacter Hydroxybenzoicus DSM7310.</title>
        <authorList>
            <person name="Ma S."/>
        </authorList>
    </citation>
    <scope>NUCLEOTIDE SEQUENCE</scope>
    <source>
        <strain evidence="2">DSM 7310</strain>
    </source>
</reference>
<evidence type="ECO:0000313" key="2">
    <source>
        <dbReference type="EMBL" id="NYB74994.1"/>
    </source>
</evidence>
<dbReference type="RefSeq" id="WP_179238696.1">
    <property type="nucleotide sequence ID" value="NZ_JACBNQ010000015.1"/>
</dbReference>
<keyword evidence="1" id="KW-0472">Membrane</keyword>
<organism evidence="2 3">
    <name type="scientific">Sedimentibacter hydroxybenzoicus DSM 7310</name>
    <dbReference type="NCBI Taxonomy" id="1123245"/>
    <lineage>
        <taxon>Bacteria</taxon>
        <taxon>Bacillati</taxon>
        <taxon>Bacillota</taxon>
        <taxon>Tissierellia</taxon>
        <taxon>Sedimentibacter</taxon>
    </lineage>
</organism>
<accession>A0A974GWY9</accession>
<gene>
    <name evidence="2" type="ORF">HZF24_12675</name>
</gene>
<dbReference type="EMBL" id="JACBNQ010000015">
    <property type="protein sequence ID" value="NYB74994.1"/>
    <property type="molecule type" value="Genomic_DNA"/>
</dbReference>
<protein>
    <submittedName>
        <fullName evidence="2">Binding-protein-dependent transport permease</fullName>
    </submittedName>
</protein>
<comment type="caution">
    <text evidence="2">The sequence shown here is derived from an EMBL/GenBank/DDBJ whole genome shotgun (WGS) entry which is preliminary data.</text>
</comment>
<keyword evidence="1" id="KW-0812">Transmembrane</keyword>